<dbReference type="PANTHER" id="PTHR47074">
    <property type="entry name" value="BNAC02G40300D PROTEIN"/>
    <property type="match status" value="1"/>
</dbReference>
<accession>A0A5N5GAN3</accession>
<evidence type="ECO:0000313" key="1">
    <source>
        <dbReference type="EMBL" id="KAB2607734.1"/>
    </source>
</evidence>
<organism evidence="1 2">
    <name type="scientific">Pyrus ussuriensis x Pyrus communis</name>
    <dbReference type="NCBI Taxonomy" id="2448454"/>
    <lineage>
        <taxon>Eukaryota</taxon>
        <taxon>Viridiplantae</taxon>
        <taxon>Streptophyta</taxon>
        <taxon>Embryophyta</taxon>
        <taxon>Tracheophyta</taxon>
        <taxon>Spermatophyta</taxon>
        <taxon>Magnoliopsida</taxon>
        <taxon>eudicotyledons</taxon>
        <taxon>Gunneridae</taxon>
        <taxon>Pentapetalae</taxon>
        <taxon>rosids</taxon>
        <taxon>fabids</taxon>
        <taxon>Rosales</taxon>
        <taxon>Rosaceae</taxon>
        <taxon>Amygdaloideae</taxon>
        <taxon>Maleae</taxon>
        <taxon>Pyrus</taxon>
    </lineage>
</organism>
<dbReference type="CDD" id="cd06222">
    <property type="entry name" value="RNase_H_like"/>
    <property type="match status" value="1"/>
</dbReference>
<evidence type="ECO:0000313" key="2">
    <source>
        <dbReference type="Proteomes" id="UP000327157"/>
    </source>
</evidence>
<comment type="caution">
    <text evidence="1">The sequence shown here is derived from an EMBL/GenBank/DDBJ whole genome shotgun (WGS) entry which is preliminary data.</text>
</comment>
<sequence>MVKGGDFLKCWKWVCRKYDDTEDAEKLIVIFEKLVVEAHVALELLRRQLCEIEECGGDKIRGGWTKPPFRTIKLNCDEAWCKQTGQAAGGARNILCESSLMAKAEMMRAALLACVEKGFGIVQLETDSKVMVDMINGVLQPDAVIEGIIWDIQHLKQQLS</sequence>
<protein>
    <submittedName>
        <fullName evidence="1">Ribonuclease H protein</fullName>
    </submittedName>
</protein>
<dbReference type="EMBL" id="SMOL01000553">
    <property type="protein sequence ID" value="KAB2607734.1"/>
    <property type="molecule type" value="Genomic_DNA"/>
</dbReference>
<reference evidence="1 2" key="3">
    <citation type="submission" date="2019-11" db="EMBL/GenBank/DDBJ databases">
        <title>A de novo genome assembly of a pear dwarfing rootstock.</title>
        <authorList>
            <person name="Wang F."/>
            <person name="Wang J."/>
            <person name="Li S."/>
            <person name="Zhang Y."/>
            <person name="Fang M."/>
            <person name="Ma L."/>
            <person name="Zhao Y."/>
            <person name="Jiang S."/>
        </authorList>
    </citation>
    <scope>NUCLEOTIDE SEQUENCE [LARGE SCALE GENOMIC DNA]</scope>
    <source>
        <strain evidence="1">S2</strain>
        <tissue evidence="1">Leaf</tissue>
    </source>
</reference>
<reference evidence="1 2" key="1">
    <citation type="submission" date="2019-09" db="EMBL/GenBank/DDBJ databases">
        <authorList>
            <person name="Ou C."/>
        </authorList>
    </citation>
    <scope>NUCLEOTIDE SEQUENCE [LARGE SCALE GENOMIC DNA]</scope>
    <source>
        <strain evidence="1">S2</strain>
        <tissue evidence="1">Leaf</tissue>
    </source>
</reference>
<dbReference type="InterPro" id="IPR052929">
    <property type="entry name" value="RNase_H-like_EbsB-rel"/>
</dbReference>
<reference evidence="2" key="2">
    <citation type="submission" date="2019-10" db="EMBL/GenBank/DDBJ databases">
        <title>A de novo genome assembly of a pear dwarfing rootstock.</title>
        <authorList>
            <person name="Wang F."/>
            <person name="Wang J."/>
            <person name="Li S."/>
            <person name="Zhang Y."/>
            <person name="Fang M."/>
            <person name="Ma L."/>
            <person name="Zhao Y."/>
            <person name="Jiang S."/>
        </authorList>
    </citation>
    <scope>NUCLEOTIDE SEQUENCE [LARGE SCALE GENOMIC DNA]</scope>
</reference>
<dbReference type="Proteomes" id="UP000327157">
    <property type="component" value="Chromosome 14"/>
</dbReference>
<name>A0A5N5GAN3_9ROSA</name>
<dbReference type="OrthoDB" id="1166575at2759"/>
<gene>
    <name evidence="1" type="ORF">D8674_010902</name>
</gene>
<dbReference type="PANTHER" id="PTHR47074:SF11">
    <property type="entry name" value="REVERSE TRANSCRIPTASE-LIKE PROTEIN"/>
    <property type="match status" value="1"/>
</dbReference>
<proteinExistence type="predicted"/>
<dbReference type="AlphaFoldDB" id="A0A5N5GAN3"/>
<dbReference type="InterPro" id="IPR044730">
    <property type="entry name" value="RNase_H-like_dom_plant"/>
</dbReference>
<keyword evidence="2" id="KW-1185">Reference proteome</keyword>